<dbReference type="AlphaFoldDB" id="A0A4P6WUW6"/>
<evidence type="ECO:0000313" key="4">
    <source>
        <dbReference type="EMBL" id="QBM27642.1"/>
    </source>
</evidence>
<sequence>MSAVADSPLLEEHPVDGVVLLRIHRPEVLNALNLALRRALAEAFRRLDADPSVRAIVLAGGAKAFCAGADLGEYVDATPIDLLQRRHDLLWGAIAACRKPVIAAVRGHALGGGCELALHADLILAGRSARFGQPEVKVGIMPGGGATQRLTRALGKHGAMKLLLLGEPIDADTAARIGLVAEVLDDEAVEARALAMAQQLCALPAVALRLIKESVLMAMETPLSAGLEYERNAFQTAFASPDKHEGMRARLDKRPARFNQG</sequence>
<dbReference type="KEGG" id="hpse:HPF_08100"/>
<gene>
    <name evidence="4" type="primary">echA3</name>
    <name evidence="4" type="ORF">HPF_08100</name>
</gene>
<evidence type="ECO:0000313" key="5">
    <source>
        <dbReference type="Proteomes" id="UP000293912"/>
    </source>
</evidence>
<reference evidence="4 5" key="1">
    <citation type="submission" date="2019-03" db="EMBL/GenBank/DDBJ databases">
        <authorList>
            <person name="Sebastian G."/>
            <person name="Baumann P."/>
            <person name="Ruckert C."/>
            <person name="Kalinowski J."/>
            <person name="Nebel B."/>
            <person name="Takors R."/>
            <person name="Blombach B."/>
        </authorList>
    </citation>
    <scope>NUCLEOTIDE SEQUENCE [LARGE SCALE GENOMIC DNA]</scope>
    <source>
        <strain evidence="4 5">DSM 1084</strain>
    </source>
</reference>
<dbReference type="RefSeq" id="WP_133156274.1">
    <property type="nucleotide sequence ID" value="NZ_CP037867.1"/>
</dbReference>
<dbReference type="InterPro" id="IPR018376">
    <property type="entry name" value="Enoyl-CoA_hyd/isom_CS"/>
</dbReference>
<dbReference type="InterPro" id="IPR029045">
    <property type="entry name" value="ClpP/crotonase-like_dom_sf"/>
</dbReference>
<keyword evidence="5" id="KW-1185">Reference proteome</keyword>
<comment type="similarity">
    <text evidence="1 3">Belongs to the enoyl-CoA hydratase/isomerase family.</text>
</comment>
<name>A0A4P6WUW6_HYDPS</name>
<dbReference type="PANTHER" id="PTHR11941">
    <property type="entry name" value="ENOYL-COA HYDRATASE-RELATED"/>
    <property type="match status" value="1"/>
</dbReference>
<dbReference type="GO" id="GO:0004300">
    <property type="term" value="F:enoyl-CoA hydratase activity"/>
    <property type="evidence" value="ECO:0007669"/>
    <property type="project" value="UniProtKB-EC"/>
</dbReference>
<dbReference type="Gene3D" id="3.90.226.10">
    <property type="entry name" value="2-enoyl-CoA Hydratase, Chain A, domain 1"/>
    <property type="match status" value="1"/>
</dbReference>
<accession>A0A4P6WUW6</accession>
<dbReference type="SUPFAM" id="SSF52096">
    <property type="entry name" value="ClpP/crotonase"/>
    <property type="match status" value="1"/>
</dbReference>
<dbReference type="PROSITE" id="PS00166">
    <property type="entry name" value="ENOYL_COA_HYDRATASE"/>
    <property type="match status" value="1"/>
</dbReference>
<dbReference type="FunFam" id="1.10.12.10:FF:000001">
    <property type="entry name" value="Probable enoyl-CoA hydratase, mitochondrial"/>
    <property type="match status" value="1"/>
</dbReference>
<dbReference type="Gene3D" id="1.10.12.10">
    <property type="entry name" value="Lyase 2-enoyl-coa Hydratase, Chain A, domain 2"/>
    <property type="match status" value="1"/>
</dbReference>
<dbReference type="PANTHER" id="PTHR11941:SF54">
    <property type="entry name" value="ENOYL-COA HYDRATASE, MITOCHONDRIAL"/>
    <property type="match status" value="1"/>
</dbReference>
<protein>
    <submittedName>
        <fullName evidence="4">Putative enoyl-CoA hydratase echA8</fullName>
        <ecNumber evidence="4">4.2.1.17</ecNumber>
    </submittedName>
</protein>
<dbReference type="Pfam" id="PF00378">
    <property type="entry name" value="ECH_1"/>
    <property type="match status" value="1"/>
</dbReference>
<organism evidence="4 5">
    <name type="scientific">Hydrogenophaga pseudoflava</name>
    <name type="common">Pseudomonas carboxydoflava</name>
    <dbReference type="NCBI Taxonomy" id="47421"/>
    <lineage>
        <taxon>Bacteria</taxon>
        <taxon>Pseudomonadati</taxon>
        <taxon>Pseudomonadota</taxon>
        <taxon>Betaproteobacteria</taxon>
        <taxon>Burkholderiales</taxon>
        <taxon>Comamonadaceae</taxon>
        <taxon>Hydrogenophaga</taxon>
    </lineage>
</organism>
<dbReference type="FunFam" id="3.90.226.10:FF:000009">
    <property type="entry name" value="Carnitinyl-CoA dehydratase"/>
    <property type="match status" value="1"/>
</dbReference>
<dbReference type="InterPro" id="IPR001753">
    <property type="entry name" value="Enoyl-CoA_hydra/iso"/>
</dbReference>
<dbReference type="InterPro" id="IPR014748">
    <property type="entry name" value="Enoyl-CoA_hydra_C"/>
</dbReference>
<keyword evidence="2 4" id="KW-0456">Lyase</keyword>
<proteinExistence type="inferred from homology"/>
<evidence type="ECO:0000256" key="2">
    <source>
        <dbReference type="ARBA" id="ARBA00023239"/>
    </source>
</evidence>
<evidence type="ECO:0000256" key="1">
    <source>
        <dbReference type="ARBA" id="ARBA00005254"/>
    </source>
</evidence>
<evidence type="ECO:0000256" key="3">
    <source>
        <dbReference type="RuleBase" id="RU003707"/>
    </source>
</evidence>
<dbReference type="CDD" id="cd06558">
    <property type="entry name" value="crotonase-like"/>
    <property type="match status" value="1"/>
</dbReference>
<dbReference type="GO" id="GO:0006635">
    <property type="term" value="P:fatty acid beta-oxidation"/>
    <property type="evidence" value="ECO:0007669"/>
    <property type="project" value="TreeGrafter"/>
</dbReference>
<dbReference type="EC" id="4.2.1.17" evidence="4"/>
<dbReference type="Proteomes" id="UP000293912">
    <property type="component" value="Chromosome"/>
</dbReference>
<dbReference type="EMBL" id="CP037867">
    <property type="protein sequence ID" value="QBM27642.1"/>
    <property type="molecule type" value="Genomic_DNA"/>
</dbReference>